<accession>A0A2M7T9E5</accession>
<dbReference type="PANTHER" id="PTHR37689">
    <property type="entry name" value="PROTEIN FDHE"/>
    <property type="match status" value="1"/>
</dbReference>
<proteinExistence type="predicted"/>
<evidence type="ECO:0000313" key="3">
    <source>
        <dbReference type="Proteomes" id="UP000230956"/>
    </source>
</evidence>
<dbReference type="InterPro" id="IPR024064">
    <property type="entry name" value="FdhE-like_sf"/>
</dbReference>
<dbReference type="GO" id="GO:0051604">
    <property type="term" value="P:protein maturation"/>
    <property type="evidence" value="ECO:0007669"/>
    <property type="project" value="TreeGrafter"/>
</dbReference>
<gene>
    <name evidence="2" type="ORF">COY37_02985</name>
</gene>
<feature type="domain" description="FdhE central" evidence="1">
    <location>
        <begin position="152"/>
        <end position="187"/>
    </location>
</feature>
<dbReference type="InterPro" id="IPR056797">
    <property type="entry name" value="FdhE_central"/>
</dbReference>
<dbReference type="GO" id="GO:0005829">
    <property type="term" value="C:cytosol"/>
    <property type="evidence" value="ECO:0007669"/>
    <property type="project" value="TreeGrafter"/>
</dbReference>
<dbReference type="PANTHER" id="PTHR37689:SF1">
    <property type="entry name" value="PROTEIN FDHE"/>
    <property type="match status" value="1"/>
</dbReference>
<dbReference type="Pfam" id="PF24859">
    <property type="entry name" value="FdhE_central"/>
    <property type="match status" value="1"/>
</dbReference>
<dbReference type="CDD" id="cd16341">
    <property type="entry name" value="FdhE"/>
    <property type="match status" value="1"/>
</dbReference>
<dbReference type="EMBL" id="PFNG01000072">
    <property type="protein sequence ID" value="PIZ41025.1"/>
    <property type="molecule type" value="Genomic_DNA"/>
</dbReference>
<organism evidence="2 3">
    <name type="scientific">Candidatus Aquicultor secundus</name>
    <dbReference type="NCBI Taxonomy" id="1973895"/>
    <lineage>
        <taxon>Bacteria</taxon>
        <taxon>Bacillati</taxon>
        <taxon>Actinomycetota</taxon>
        <taxon>Candidatus Aquicultoria</taxon>
        <taxon>Candidatus Aquicultorales</taxon>
        <taxon>Candidatus Aquicultoraceae</taxon>
        <taxon>Candidatus Aquicultor</taxon>
    </lineage>
</organism>
<evidence type="ECO:0000313" key="2">
    <source>
        <dbReference type="EMBL" id="PIZ41025.1"/>
    </source>
</evidence>
<dbReference type="Proteomes" id="UP000230956">
    <property type="component" value="Unassembled WGS sequence"/>
</dbReference>
<sequence length="255" mass="29250">MYLLQHPPELARLVNEIRGLQKEFPKTAEVVHFEPPQQDLKNIHLEGRPWLQIYTLDLPENELVSLFTRLQTLLAKYQPFEFIKKLEFERVLGGTASYIKGNFDPAKSDAAILGANPDSYLFFLQELLKPFLKSWAGLIRPYIEHDRWLLNICPACGHTPVGGRQERNGGRRFLVCSLCETEWLFNRVTCPACYNNDHPALGYFTVEGAGGWRVSFCNKCSSYIKEIISDNPVSALDFELAIQLDLLAEREGFRR</sequence>
<dbReference type="SUPFAM" id="SSF144020">
    <property type="entry name" value="FdhE-like"/>
    <property type="match status" value="1"/>
</dbReference>
<name>A0A2M7T9E5_9ACTN</name>
<dbReference type="InterPro" id="IPR006452">
    <property type="entry name" value="Formate_DH_accessory"/>
</dbReference>
<comment type="caution">
    <text evidence="2">The sequence shown here is derived from an EMBL/GenBank/DDBJ whole genome shotgun (WGS) entry which is preliminary data.</text>
</comment>
<dbReference type="AlphaFoldDB" id="A0A2M7T9E5"/>
<reference evidence="3" key="1">
    <citation type="submission" date="2017-09" db="EMBL/GenBank/DDBJ databases">
        <title>Depth-based differentiation of microbial function through sediment-hosted aquifers and enrichment of novel symbionts in the deep terrestrial subsurface.</title>
        <authorList>
            <person name="Probst A.J."/>
            <person name="Ladd B."/>
            <person name="Jarett J.K."/>
            <person name="Geller-Mcgrath D.E."/>
            <person name="Sieber C.M.K."/>
            <person name="Emerson J.B."/>
            <person name="Anantharaman K."/>
            <person name="Thomas B.C."/>
            <person name="Malmstrom R."/>
            <person name="Stieglmeier M."/>
            <person name="Klingl A."/>
            <person name="Woyke T."/>
            <person name="Ryan C.M."/>
            <person name="Banfield J.F."/>
        </authorList>
    </citation>
    <scope>NUCLEOTIDE SEQUENCE [LARGE SCALE GENOMIC DNA]</scope>
</reference>
<dbReference type="Gene3D" id="3.90.1670.10">
    <property type="entry name" value="FdhE-like domain"/>
    <property type="match status" value="1"/>
</dbReference>
<dbReference type="GO" id="GO:0008199">
    <property type="term" value="F:ferric iron binding"/>
    <property type="evidence" value="ECO:0007669"/>
    <property type="project" value="TreeGrafter"/>
</dbReference>
<evidence type="ECO:0000259" key="1">
    <source>
        <dbReference type="Pfam" id="PF24859"/>
    </source>
</evidence>
<protein>
    <recommendedName>
        <fullName evidence="1">FdhE central domain-containing protein</fullName>
    </recommendedName>
</protein>